<dbReference type="InterPro" id="IPR038717">
    <property type="entry name" value="Tc1-like_DDE_dom"/>
</dbReference>
<dbReference type="InterPro" id="IPR009057">
    <property type="entry name" value="Homeodomain-like_sf"/>
</dbReference>
<keyword evidence="6" id="KW-1185">Reference proteome</keyword>
<dbReference type="InterPro" id="IPR046437">
    <property type="entry name" value="Ser_Thr-PK_POLO_box_1_sf"/>
</dbReference>
<dbReference type="Pfam" id="PF18190">
    <property type="entry name" value="Plk4_PB1"/>
    <property type="match status" value="1"/>
</dbReference>
<sequence>MSNHQRLDDGMRWRIVGRLEEGQSKVQICREFNLTPSIVCNLWKQFQDTGSIDRKPGQGRPRATTATEDHYTRHNRGATSSQLSRDLYAATGTRVSRVTVSKRLHETGLFARRPAVCIPFTSTNRRVRLAWCREYRDWSMDQWATVLFTDESRISLNTDSRRTFIWREPGTRYLPSNVREINHYGGGGLKVWAGIMLDGRAPFHVFERGIVTGVRYRDEILEPYVRLFRGAVGSEFILMDDNARPHRALLVDEFLDSEDICRMDWPARSPNLNPIDDCYKSQERYKNNDCGINSTWKTHRSCNPEPTEHCDDPNCRFSNSLLEGQHKISPSTCSHAGCYDTKCSHVATCCCHSHSYQKRHLSNINNPEKLNEHSLGQLTSPLNAARLRPKRHEQKDLNTVLHITADEQVVMEVLKTKKGKQCVSEVFIISTDGMEIKMYKPPKKTFLDDDPPPFPNDSKEIKSYDYQKLPKMYHGKYLVAKQFVDILRAKKPKLIINGKNARFYVMENSPDPDMKMEFYDGGSVTKKGQKICITDKLGRVFEATQNLDQDLKSMLEEFLSEKEDCEMILEFHESRRSPNFPIVFGMVKNNLNCSGKKTGKENFAPTSSKTNRWKRR</sequence>
<dbReference type="PROSITE" id="PS51984">
    <property type="entry name" value="CPB1"/>
    <property type="match status" value="1"/>
</dbReference>
<comment type="caution">
    <text evidence="5">The sequence shown here is derived from an EMBL/GenBank/DDBJ whole genome shotgun (WGS) entry which is preliminary data.</text>
</comment>
<feature type="region of interest" description="Disordered" evidence="2">
    <location>
        <begin position="51"/>
        <end position="80"/>
    </location>
</feature>
<dbReference type="GO" id="GO:0006313">
    <property type="term" value="P:DNA transposition"/>
    <property type="evidence" value="ECO:0007669"/>
    <property type="project" value="InterPro"/>
</dbReference>
<evidence type="ECO:0000259" key="3">
    <source>
        <dbReference type="PROSITE" id="PS51984"/>
    </source>
</evidence>
<dbReference type="AlphaFoldDB" id="A0A4Y2IC75"/>
<organism evidence="5 6">
    <name type="scientific">Araneus ventricosus</name>
    <name type="common">Orbweaver spider</name>
    <name type="synonym">Epeira ventricosa</name>
    <dbReference type="NCBI Taxonomy" id="182803"/>
    <lineage>
        <taxon>Eukaryota</taxon>
        <taxon>Metazoa</taxon>
        <taxon>Ecdysozoa</taxon>
        <taxon>Arthropoda</taxon>
        <taxon>Chelicerata</taxon>
        <taxon>Arachnida</taxon>
        <taxon>Araneae</taxon>
        <taxon>Araneomorphae</taxon>
        <taxon>Entelegynae</taxon>
        <taxon>Araneoidea</taxon>
        <taxon>Araneidae</taxon>
        <taxon>Araneus</taxon>
    </lineage>
</organism>
<dbReference type="InterPro" id="IPR033699">
    <property type="entry name" value="POLO_box_Plk4_1"/>
</dbReference>
<accession>A0A4Y2IC75</accession>
<feature type="domain" description="Cryptic POLO box 2 (CPB2)" evidence="4">
    <location>
        <begin position="491"/>
        <end position="594"/>
    </location>
</feature>
<dbReference type="InterPro" id="IPR047108">
    <property type="entry name" value="Plk4-like_POLO_box_2_sf"/>
</dbReference>
<dbReference type="PROSITE" id="PS51985">
    <property type="entry name" value="CPB2"/>
    <property type="match status" value="1"/>
</dbReference>
<dbReference type="GO" id="GO:0005634">
    <property type="term" value="C:nucleus"/>
    <property type="evidence" value="ECO:0007669"/>
    <property type="project" value="UniProtKB-SubCell"/>
</dbReference>
<dbReference type="Pfam" id="PF01498">
    <property type="entry name" value="HTH_Tnp_Tc3_2"/>
    <property type="match status" value="1"/>
</dbReference>
<dbReference type="EMBL" id="BGPR01002534">
    <property type="protein sequence ID" value="GBM75032.1"/>
    <property type="molecule type" value="Genomic_DNA"/>
</dbReference>
<comment type="subcellular location">
    <subcellularLocation>
        <location evidence="1">Nucleus</location>
    </subcellularLocation>
</comment>
<feature type="region of interest" description="Disordered" evidence="2">
    <location>
        <begin position="596"/>
        <end position="616"/>
    </location>
</feature>
<dbReference type="Gene3D" id="3.30.1120.120">
    <property type="match status" value="1"/>
</dbReference>
<dbReference type="Pfam" id="PF13358">
    <property type="entry name" value="DDE_3"/>
    <property type="match status" value="1"/>
</dbReference>
<dbReference type="GO" id="GO:0003677">
    <property type="term" value="F:DNA binding"/>
    <property type="evidence" value="ECO:0007669"/>
    <property type="project" value="InterPro"/>
</dbReference>
<evidence type="ECO:0000313" key="5">
    <source>
        <dbReference type="EMBL" id="GBM75032.1"/>
    </source>
</evidence>
<gene>
    <name evidence="5" type="primary">TCB2_295</name>
    <name evidence="5" type="ORF">AVEN_213328_1</name>
</gene>
<dbReference type="Gene3D" id="3.30.1120.130">
    <property type="match status" value="1"/>
</dbReference>
<proteinExistence type="predicted"/>
<reference evidence="5 6" key="1">
    <citation type="journal article" date="2019" name="Sci. Rep.">
        <title>Orb-weaving spider Araneus ventricosus genome elucidates the spidroin gene catalogue.</title>
        <authorList>
            <person name="Kono N."/>
            <person name="Nakamura H."/>
            <person name="Ohtoshi R."/>
            <person name="Moran D.A.P."/>
            <person name="Shinohara A."/>
            <person name="Yoshida Y."/>
            <person name="Fujiwara M."/>
            <person name="Mori M."/>
            <person name="Tomita M."/>
            <person name="Arakawa K."/>
        </authorList>
    </citation>
    <scope>NUCLEOTIDE SEQUENCE [LARGE SCALE GENOMIC DNA]</scope>
</reference>
<dbReference type="Pfam" id="PF18409">
    <property type="entry name" value="Plk4_PB2"/>
    <property type="match status" value="1"/>
</dbReference>
<dbReference type="InterPro" id="IPR033698">
    <property type="entry name" value="POLO_box_Plk4_2"/>
</dbReference>
<evidence type="ECO:0000259" key="4">
    <source>
        <dbReference type="PROSITE" id="PS51985"/>
    </source>
</evidence>
<dbReference type="InterPro" id="IPR036397">
    <property type="entry name" value="RNaseH_sf"/>
</dbReference>
<feature type="domain" description="Cryptic POLO box 1 (CPB1)" evidence="3">
    <location>
        <begin position="376"/>
        <end position="490"/>
    </location>
</feature>
<evidence type="ECO:0000313" key="6">
    <source>
        <dbReference type="Proteomes" id="UP000499080"/>
    </source>
</evidence>
<dbReference type="OrthoDB" id="8002986at2759"/>
<evidence type="ECO:0000256" key="1">
    <source>
        <dbReference type="ARBA" id="ARBA00004123"/>
    </source>
</evidence>
<name>A0A4Y2IC75_ARAVE</name>
<dbReference type="GO" id="GO:0015074">
    <property type="term" value="P:DNA integration"/>
    <property type="evidence" value="ECO:0007669"/>
    <property type="project" value="InterPro"/>
</dbReference>
<evidence type="ECO:0000256" key="2">
    <source>
        <dbReference type="SAM" id="MobiDB-lite"/>
    </source>
</evidence>
<dbReference type="InterPro" id="IPR002492">
    <property type="entry name" value="Transposase_Tc1-like"/>
</dbReference>
<dbReference type="Gene3D" id="3.30.420.10">
    <property type="entry name" value="Ribonuclease H-like superfamily/Ribonuclease H"/>
    <property type="match status" value="1"/>
</dbReference>
<dbReference type="SUPFAM" id="SSF46689">
    <property type="entry name" value="Homeodomain-like"/>
    <property type="match status" value="1"/>
</dbReference>
<dbReference type="Proteomes" id="UP000499080">
    <property type="component" value="Unassembled WGS sequence"/>
</dbReference>
<protein>
    <submittedName>
        <fullName evidence="5">Transposable element Tcb2 transposase</fullName>
    </submittedName>
</protein>